<dbReference type="GO" id="GO:0007166">
    <property type="term" value="P:cell surface receptor signaling pathway"/>
    <property type="evidence" value="ECO:0007669"/>
    <property type="project" value="UniProtKB-ARBA"/>
</dbReference>
<keyword evidence="7" id="KW-0479">Metal-binding</keyword>
<dbReference type="FunFam" id="1.10.287.770:FF:000004">
    <property type="entry name" value="TYRO protein tyrosine kinase-binding protein"/>
    <property type="match status" value="1"/>
</dbReference>
<evidence type="ECO:0000256" key="11">
    <source>
        <dbReference type="ARBA" id="ARBA00022989"/>
    </source>
</evidence>
<dbReference type="GO" id="GO:0034241">
    <property type="term" value="P:positive regulation of macrophage fusion"/>
    <property type="evidence" value="ECO:0007669"/>
    <property type="project" value="TreeGrafter"/>
</dbReference>
<keyword evidence="13" id="KW-1015">Disulfide bond</keyword>
<evidence type="ECO:0000256" key="3">
    <source>
        <dbReference type="ARBA" id="ARBA00022356"/>
    </source>
</evidence>
<reference evidence="16 17" key="1">
    <citation type="submission" date="2013-03" db="EMBL/GenBank/DDBJ databases">
        <authorList>
            <person name="Warren W."/>
            <person name="Wilson R.K."/>
        </authorList>
    </citation>
    <scope>NUCLEOTIDE SEQUENCE</scope>
</reference>
<evidence type="ECO:0000256" key="15">
    <source>
        <dbReference type="SAM" id="Phobius"/>
    </source>
</evidence>
<dbReference type="GO" id="GO:0002282">
    <property type="term" value="P:microglial cell activation involved in immune response"/>
    <property type="evidence" value="ECO:0007669"/>
    <property type="project" value="TreeGrafter"/>
</dbReference>
<dbReference type="GeneTree" id="ENSGT00390000016786"/>
<keyword evidence="6 15" id="KW-0812">Transmembrane</keyword>
<comment type="subcellular location">
    <subcellularLocation>
        <location evidence="1">Cell membrane</location>
        <topology evidence="1">Single-pass type I membrane protein</topology>
    </subcellularLocation>
</comment>
<dbReference type="GO" id="GO:0005886">
    <property type="term" value="C:plasma membrane"/>
    <property type="evidence" value="ECO:0007669"/>
    <property type="project" value="UniProtKB-SubCell"/>
</dbReference>
<dbReference type="PANTHER" id="PTHR17554">
    <property type="entry name" value="TYRO PROTEIN TYROSINE KINASE-BINDING PROTEIN"/>
    <property type="match status" value="1"/>
</dbReference>
<dbReference type="GO" id="GO:0032816">
    <property type="term" value="P:positive regulation of natural killer cell activation"/>
    <property type="evidence" value="ECO:0007669"/>
    <property type="project" value="TreeGrafter"/>
</dbReference>
<dbReference type="Ensembl" id="ENSMFAT00000016436.2">
    <property type="protein sequence ID" value="ENSMFAP00000042157.2"/>
    <property type="gene ID" value="ENSMFAG00000039856.2"/>
</dbReference>
<evidence type="ECO:0000256" key="6">
    <source>
        <dbReference type="ARBA" id="ARBA00022692"/>
    </source>
</evidence>
<evidence type="ECO:0000256" key="10">
    <source>
        <dbReference type="ARBA" id="ARBA00022859"/>
    </source>
</evidence>
<evidence type="ECO:0000256" key="14">
    <source>
        <dbReference type="ARBA" id="ARBA00031252"/>
    </source>
</evidence>
<keyword evidence="8" id="KW-0732">Signal</keyword>
<dbReference type="Proteomes" id="UP000233100">
    <property type="component" value="Chromosome 19"/>
</dbReference>
<keyword evidence="4" id="KW-1003">Cell membrane</keyword>
<protein>
    <recommendedName>
        <fullName evidence="3">TYRO protein tyrosine kinase-binding protein</fullName>
    </recommendedName>
    <alternativeName>
        <fullName evidence="14">DNAX-activation protein 12</fullName>
    </alternativeName>
</protein>
<dbReference type="STRING" id="9541.ENSMFAP00000042157"/>
<evidence type="ECO:0000256" key="13">
    <source>
        <dbReference type="ARBA" id="ARBA00023157"/>
    </source>
</evidence>
<dbReference type="PROSITE" id="PS51257">
    <property type="entry name" value="PROKAR_LIPOPROTEIN"/>
    <property type="match status" value="1"/>
</dbReference>
<dbReference type="VEuPathDB" id="HostDB:ENSMFAG00000039856"/>
<keyword evidence="12 15" id="KW-0472">Membrane</keyword>
<name>A0A2K5WY64_MACFA</name>
<dbReference type="GO" id="GO:0030889">
    <property type="term" value="P:negative regulation of B cell proliferation"/>
    <property type="evidence" value="ECO:0007669"/>
    <property type="project" value="UniProtKB-ARBA"/>
</dbReference>
<dbReference type="PANTHER" id="PTHR17554:SF3">
    <property type="entry name" value="TYRO PROTEIN TYROSINE KINASE-BINDING PROTEIN"/>
    <property type="match status" value="1"/>
</dbReference>
<evidence type="ECO:0000256" key="7">
    <source>
        <dbReference type="ARBA" id="ARBA00022723"/>
    </source>
</evidence>
<dbReference type="Gene3D" id="1.10.287.770">
    <property type="entry name" value="YojJ-like"/>
    <property type="match status" value="1"/>
</dbReference>
<comment type="similarity">
    <text evidence="2">Belongs to the TYROBP family.</text>
</comment>
<evidence type="ECO:0000256" key="2">
    <source>
        <dbReference type="ARBA" id="ARBA00009791"/>
    </source>
</evidence>
<dbReference type="GO" id="GO:0005102">
    <property type="term" value="F:signaling receptor binding"/>
    <property type="evidence" value="ECO:0007669"/>
    <property type="project" value="UniProtKB-ARBA"/>
</dbReference>
<evidence type="ECO:0000256" key="1">
    <source>
        <dbReference type="ARBA" id="ARBA00004251"/>
    </source>
</evidence>
<keyword evidence="17" id="KW-1185">Reference proteome</keyword>
<dbReference type="GO" id="GO:1904151">
    <property type="term" value="P:positive regulation of microglial cell mediated cytotoxicity"/>
    <property type="evidence" value="ECO:0007669"/>
    <property type="project" value="TreeGrafter"/>
</dbReference>
<dbReference type="AlphaFoldDB" id="A0A2K5WY64"/>
<organism evidence="16 17">
    <name type="scientific">Macaca fascicularis</name>
    <name type="common">Crab-eating macaque</name>
    <name type="synonym">Cynomolgus monkey</name>
    <dbReference type="NCBI Taxonomy" id="9541"/>
    <lineage>
        <taxon>Eukaryota</taxon>
        <taxon>Metazoa</taxon>
        <taxon>Chordata</taxon>
        <taxon>Craniata</taxon>
        <taxon>Vertebrata</taxon>
        <taxon>Euteleostomi</taxon>
        <taxon>Mammalia</taxon>
        <taxon>Eutheria</taxon>
        <taxon>Euarchontoglires</taxon>
        <taxon>Primates</taxon>
        <taxon>Haplorrhini</taxon>
        <taxon>Catarrhini</taxon>
        <taxon>Cercopithecidae</taxon>
        <taxon>Cercopithecinae</taxon>
        <taxon>Macaca</taxon>
    </lineage>
</organism>
<evidence type="ECO:0000256" key="8">
    <source>
        <dbReference type="ARBA" id="ARBA00022729"/>
    </source>
</evidence>
<keyword evidence="10" id="KW-0391">Immunity</keyword>
<dbReference type="GO" id="GO:0030316">
    <property type="term" value="P:osteoclast differentiation"/>
    <property type="evidence" value="ECO:0007669"/>
    <property type="project" value="UniProtKB-ARBA"/>
</dbReference>
<sequence>MGMEMKFVPRVPLALHVQLLGGCGMAPGCLGLILSWVLFLSLLPCPLLPLATTRLRLPPSLAWTLRHIPRALTLWCPAASGFMGGLEPCSRLLLLPLLLAVGGLRPVQAQAQSDCSCSTVSPGVLAGIVLGDLVLTVLIALAVYFLGRLVPRGRGAAEGAPGSEVGCLQRPQHTEAILQMSPNHDSQQPDTWIQPFLKPTPHLIPTPTVIQNHRVPSLRDQTSPQYCPQINMKHKNIMPDP</sequence>
<dbReference type="GO" id="GO:0009986">
    <property type="term" value="C:cell surface"/>
    <property type="evidence" value="ECO:0007669"/>
    <property type="project" value="UniProtKB-ARBA"/>
</dbReference>
<accession>A0A2K5WY64</accession>
<dbReference type="GO" id="GO:0046872">
    <property type="term" value="F:metal ion binding"/>
    <property type="evidence" value="ECO:0007669"/>
    <property type="project" value="UniProtKB-KW"/>
</dbReference>
<dbReference type="GO" id="GO:0002283">
    <property type="term" value="P:neutrophil activation involved in immune response"/>
    <property type="evidence" value="ECO:0007669"/>
    <property type="project" value="TreeGrafter"/>
</dbReference>
<evidence type="ECO:0000256" key="9">
    <source>
        <dbReference type="ARBA" id="ARBA00022837"/>
    </source>
</evidence>
<keyword evidence="9" id="KW-0106">Calcium</keyword>
<reference evidence="16" key="3">
    <citation type="submission" date="2025-09" db="UniProtKB">
        <authorList>
            <consortium name="Ensembl"/>
        </authorList>
    </citation>
    <scope>IDENTIFICATION</scope>
</reference>
<keyword evidence="11 15" id="KW-1133">Transmembrane helix</keyword>
<evidence type="ECO:0000256" key="4">
    <source>
        <dbReference type="ARBA" id="ARBA00022475"/>
    </source>
</evidence>
<evidence type="ECO:0000256" key="12">
    <source>
        <dbReference type="ARBA" id="ARBA00023136"/>
    </source>
</evidence>
<keyword evidence="5" id="KW-0597">Phosphoprotein</keyword>
<evidence type="ECO:0000313" key="16">
    <source>
        <dbReference type="Ensembl" id="ENSMFAP00000042157.2"/>
    </source>
</evidence>
<proteinExistence type="inferred from homology"/>
<dbReference type="Bgee" id="ENSMFAG00000039856">
    <property type="expression patterns" value="Expressed in bone marrow and 13 other cell types or tissues"/>
</dbReference>
<dbReference type="GO" id="GO:0032911">
    <property type="term" value="P:negative regulation of transforming growth factor beta1 production"/>
    <property type="evidence" value="ECO:0007669"/>
    <property type="project" value="TreeGrafter"/>
</dbReference>
<reference evidence="16" key="2">
    <citation type="submission" date="2025-08" db="UniProtKB">
        <authorList>
            <consortium name="Ensembl"/>
        </authorList>
    </citation>
    <scope>IDENTIFICATION</scope>
</reference>
<evidence type="ECO:0000313" key="17">
    <source>
        <dbReference type="Proteomes" id="UP000233100"/>
    </source>
</evidence>
<feature type="transmembrane region" description="Helical" evidence="15">
    <location>
        <begin position="124"/>
        <end position="146"/>
    </location>
</feature>
<evidence type="ECO:0000256" key="5">
    <source>
        <dbReference type="ARBA" id="ARBA00022553"/>
    </source>
</evidence>
<dbReference type="InterPro" id="IPR026200">
    <property type="entry name" value="Tyrobp"/>
</dbReference>